<name>A0A934R3N0_9BACT</name>
<sequence length="548" mass="58553">MSPNILKALPLVTLMGSANAADWTPLFNGKDMDGWTTVLDKSKPGEDPNHYVQVRDGSIHMYADTDTSATVPFGVIVHDKTFSRFHLSLEYRWGGKRFAPRKNDIRDAGVIYHATNTGKIWPDSVEYQIQEGDTGDIVYLPKSGLTWMHPDPKSAPEGQGDPGMLPEDGGTPKDFTGTNFAYVGRYPVLDTVDGWNHVEVIVQADRSAEHIVNGRTRARISQLQEKNGDSLKEGKIALQLEGAEILYRDVKIRELGEPLAADRGVVSMSAVKGQKTRKATLTVKNPSGGPLAADISVVGKDAALFKATATGATIPAGGSTVVTVEFSGTDTPGRFSAGLQIGSKEEGAFVILQGIGLAAFEGKNEPPLQSIVHALGIPLDVGGGKLELDSKKDTIGQSVAVPAFQAAGAGKIRVTPLARFSPPEDTPFGIVLSGGSELSELGKLSDSSAEIPDAHQTLFPPLVGGAGSVEFDAPSKPFAFYMKGHKFDSFSDPAIPTKAEIPHTARVYPVRNYQGRKMENAWLVGFEEASNGDYQDALFLIENAAPAK</sequence>
<evidence type="ECO:0000313" key="4">
    <source>
        <dbReference type="EMBL" id="MBK1815473.1"/>
    </source>
</evidence>
<comment type="caution">
    <text evidence="4">The sequence shown here is derived from an EMBL/GenBank/DDBJ whole genome shotgun (WGS) entry which is preliminary data.</text>
</comment>
<dbReference type="Gene3D" id="2.60.120.560">
    <property type="entry name" value="Exo-inulinase, domain 1"/>
    <property type="match status" value="1"/>
</dbReference>
<protein>
    <submittedName>
        <fullName evidence="4">DUF1080 domain-containing protein</fullName>
    </submittedName>
</protein>
<dbReference type="EMBL" id="JAENIK010000008">
    <property type="protein sequence ID" value="MBK1815473.1"/>
    <property type="molecule type" value="Genomic_DNA"/>
</dbReference>
<evidence type="ECO:0000256" key="2">
    <source>
        <dbReference type="SAM" id="SignalP"/>
    </source>
</evidence>
<accession>A0A934R3N0</accession>
<evidence type="ECO:0000256" key="1">
    <source>
        <dbReference type="SAM" id="MobiDB-lite"/>
    </source>
</evidence>
<reference evidence="4" key="1">
    <citation type="submission" date="2021-01" db="EMBL/GenBank/DDBJ databases">
        <title>Modified the classification status of verrucomicrobia.</title>
        <authorList>
            <person name="Feng X."/>
        </authorList>
    </citation>
    <scope>NUCLEOTIDE SEQUENCE</scope>
    <source>
        <strain evidence="4">JCM 18052</strain>
    </source>
</reference>
<dbReference type="RefSeq" id="WP_200350433.1">
    <property type="nucleotide sequence ID" value="NZ_BAABHZ010000012.1"/>
</dbReference>
<dbReference type="AlphaFoldDB" id="A0A934R3N0"/>
<feature type="region of interest" description="Disordered" evidence="1">
    <location>
        <begin position="149"/>
        <end position="169"/>
    </location>
</feature>
<feature type="domain" description="3-keto-alpha-glucoside-1,2-lyase/3-keto-2-hydroxy-glucal hydratase" evidence="3">
    <location>
        <begin position="22"/>
        <end position="253"/>
    </location>
</feature>
<dbReference type="InterPro" id="IPR010496">
    <property type="entry name" value="AL/BT2_dom"/>
</dbReference>
<dbReference type="Gene3D" id="2.60.40.10">
    <property type="entry name" value="Immunoglobulins"/>
    <property type="match status" value="1"/>
</dbReference>
<keyword evidence="2" id="KW-0732">Signal</keyword>
<feature type="signal peptide" evidence="2">
    <location>
        <begin position="1"/>
        <end position="20"/>
    </location>
</feature>
<dbReference type="Proteomes" id="UP000600139">
    <property type="component" value="Unassembled WGS sequence"/>
</dbReference>
<evidence type="ECO:0000259" key="3">
    <source>
        <dbReference type="Pfam" id="PF06439"/>
    </source>
</evidence>
<keyword evidence="5" id="KW-1185">Reference proteome</keyword>
<dbReference type="InterPro" id="IPR013783">
    <property type="entry name" value="Ig-like_fold"/>
</dbReference>
<gene>
    <name evidence="4" type="ORF">JIN84_07600</name>
</gene>
<organism evidence="4 5">
    <name type="scientific">Luteolibacter yonseiensis</name>
    <dbReference type="NCBI Taxonomy" id="1144680"/>
    <lineage>
        <taxon>Bacteria</taxon>
        <taxon>Pseudomonadati</taxon>
        <taxon>Verrucomicrobiota</taxon>
        <taxon>Verrucomicrobiia</taxon>
        <taxon>Verrucomicrobiales</taxon>
        <taxon>Verrucomicrobiaceae</taxon>
        <taxon>Luteolibacter</taxon>
    </lineage>
</organism>
<dbReference type="Pfam" id="PF06439">
    <property type="entry name" value="3keto-disac_hyd"/>
    <property type="match status" value="1"/>
</dbReference>
<evidence type="ECO:0000313" key="5">
    <source>
        <dbReference type="Proteomes" id="UP000600139"/>
    </source>
</evidence>
<proteinExistence type="predicted"/>
<dbReference type="GO" id="GO:0016787">
    <property type="term" value="F:hydrolase activity"/>
    <property type="evidence" value="ECO:0007669"/>
    <property type="project" value="InterPro"/>
</dbReference>
<feature type="chain" id="PRO_5037274559" evidence="2">
    <location>
        <begin position="21"/>
        <end position="548"/>
    </location>
</feature>